<dbReference type="PIRSF" id="PIRSF006293">
    <property type="entry name" value="ExsB"/>
    <property type="match status" value="1"/>
</dbReference>
<dbReference type="GO" id="GO:0008616">
    <property type="term" value="P:tRNA queuosine(34) biosynthetic process"/>
    <property type="evidence" value="ECO:0007669"/>
    <property type="project" value="UniProtKB-UniRule"/>
</dbReference>
<keyword evidence="2 11" id="KW-0436">Ligase</keyword>
<dbReference type="PANTHER" id="PTHR42914">
    <property type="entry name" value="7-CYANO-7-DEAZAGUANINE SYNTHASE"/>
    <property type="match status" value="1"/>
</dbReference>
<reference evidence="12 13" key="1">
    <citation type="submission" date="2017-04" db="EMBL/GenBank/DDBJ databases">
        <title>Complete genome sequences of Rhizobium genomic linages associated to common bean (phaseolus vulgaris).</title>
        <authorList>
            <person name="Santamaria R.I."/>
            <person name="Bustos P."/>
            <person name="Perez-Carrascal O."/>
            <person name="Martinez-Flores I."/>
            <person name="Juarez S."/>
            <person name="Lozano L."/>
            <person name="Miranda F."/>
            <person name="Vinuesa P."/>
            <person name="Martinez-Romero E."/>
            <person name="Cevallos M.A."/>
            <person name="Romero D."/>
            <person name="Davila G."/>
            <person name="Gonzalez V."/>
        </authorList>
    </citation>
    <scope>NUCLEOTIDE SEQUENCE [LARGE SCALE GENOMIC DNA]</scope>
    <source>
        <strain evidence="12 13">NXC12</strain>
    </source>
</reference>
<proteinExistence type="inferred from homology"/>
<sequence>MKTIVVCSGGLDSVSLAHRTASEEQLIGLVSFDYGQRHRKELDFAARCAARLAVPHHIIDIAAIGGHLSGSALTDNVEVPDGHYAEETMKATVVPNRNAIMLAIAFGLAAAQKADAVAVAVHGGDHFIYPDCRPGFIDAFQRMQNEALDGYASVKLLAPYVEVSKAAIVADGARHGTPFAETWSCYKGGSLHCGRCGTCVERREAFHLAGVSDPTEYEDRDFWKAAVSQYSAAEAR</sequence>
<evidence type="ECO:0000256" key="3">
    <source>
        <dbReference type="ARBA" id="ARBA00022723"/>
    </source>
</evidence>
<dbReference type="AlphaFoldDB" id="A0AAN1ELE3"/>
<dbReference type="GO" id="GO:0005524">
    <property type="term" value="F:ATP binding"/>
    <property type="evidence" value="ECO:0007669"/>
    <property type="project" value="UniProtKB-UniRule"/>
</dbReference>
<feature type="binding site" evidence="11">
    <location>
        <position position="199"/>
    </location>
    <ligand>
        <name>Zn(2+)</name>
        <dbReference type="ChEBI" id="CHEBI:29105"/>
    </ligand>
</feature>
<keyword evidence="3 11" id="KW-0479">Metal-binding</keyword>
<dbReference type="Pfam" id="PF06508">
    <property type="entry name" value="QueC"/>
    <property type="match status" value="1"/>
</dbReference>
<evidence type="ECO:0000256" key="2">
    <source>
        <dbReference type="ARBA" id="ARBA00022598"/>
    </source>
</evidence>
<evidence type="ECO:0000256" key="7">
    <source>
        <dbReference type="ARBA" id="ARBA00022840"/>
    </source>
</evidence>
<dbReference type="Proteomes" id="UP000194159">
    <property type="component" value="Chromosome"/>
</dbReference>
<dbReference type="HAMAP" id="MF_01633">
    <property type="entry name" value="QueC"/>
    <property type="match status" value="1"/>
</dbReference>
<dbReference type="CDD" id="cd01995">
    <property type="entry name" value="QueC-like"/>
    <property type="match status" value="1"/>
</dbReference>
<dbReference type="Gene3D" id="3.40.50.620">
    <property type="entry name" value="HUPs"/>
    <property type="match status" value="1"/>
</dbReference>
<gene>
    <name evidence="11 12" type="primary">queC</name>
    <name evidence="12" type="ORF">NXC12_CH03853</name>
</gene>
<evidence type="ECO:0000256" key="11">
    <source>
        <dbReference type="HAMAP-Rule" id="MF_01633"/>
    </source>
</evidence>
<feature type="binding site" evidence="11">
    <location>
        <position position="185"/>
    </location>
    <ligand>
        <name>Zn(2+)</name>
        <dbReference type="ChEBI" id="CHEBI:29105"/>
    </ligand>
</feature>
<evidence type="ECO:0000256" key="8">
    <source>
        <dbReference type="ARBA" id="ARBA00037993"/>
    </source>
</evidence>
<dbReference type="EMBL" id="CP020906">
    <property type="protein sequence ID" value="ARQ11819.1"/>
    <property type="molecule type" value="Genomic_DNA"/>
</dbReference>
<comment type="pathway">
    <text evidence="1 11">Purine metabolism; 7-cyano-7-deazaguanine biosynthesis.</text>
</comment>
<dbReference type="NCBIfam" id="TIGR00364">
    <property type="entry name" value="7-cyano-7-deazaguanine synthase QueC"/>
    <property type="match status" value="1"/>
</dbReference>
<evidence type="ECO:0000256" key="1">
    <source>
        <dbReference type="ARBA" id="ARBA00005061"/>
    </source>
</evidence>
<protein>
    <recommendedName>
        <fullName evidence="9 11">7-cyano-7-deazaguanine synthase</fullName>
        <ecNumber evidence="9 11">6.3.4.20</ecNumber>
    </recommendedName>
    <alternativeName>
        <fullName evidence="11">7-cyano-7-carbaguanine synthase</fullName>
    </alternativeName>
    <alternativeName>
        <fullName evidence="11">PreQ(0) synthase</fullName>
    </alternativeName>
    <alternativeName>
        <fullName evidence="11">Queuosine biosynthesis protein QueC</fullName>
    </alternativeName>
</protein>
<feature type="binding site" evidence="11">
    <location>
        <position position="196"/>
    </location>
    <ligand>
        <name>Zn(2+)</name>
        <dbReference type="ChEBI" id="CHEBI:29105"/>
    </ligand>
</feature>
<dbReference type="InterPro" id="IPR018317">
    <property type="entry name" value="QueC"/>
</dbReference>
<comment type="cofactor">
    <cofactor evidence="11">
        <name>Zn(2+)</name>
        <dbReference type="ChEBI" id="CHEBI:29105"/>
    </cofactor>
    <text evidence="11">Binds 1 zinc ion per subunit.</text>
</comment>
<dbReference type="InterPro" id="IPR014729">
    <property type="entry name" value="Rossmann-like_a/b/a_fold"/>
</dbReference>
<evidence type="ECO:0000313" key="12">
    <source>
        <dbReference type="EMBL" id="ARQ11819.1"/>
    </source>
</evidence>
<keyword evidence="6 11" id="KW-0862">Zinc</keyword>
<dbReference type="PANTHER" id="PTHR42914:SF1">
    <property type="entry name" value="7-CYANO-7-DEAZAGUANINE SYNTHASE"/>
    <property type="match status" value="1"/>
</dbReference>
<evidence type="ECO:0000313" key="13">
    <source>
        <dbReference type="Proteomes" id="UP000194159"/>
    </source>
</evidence>
<evidence type="ECO:0000256" key="9">
    <source>
        <dbReference type="ARBA" id="ARBA00039149"/>
    </source>
</evidence>
<comment type="function">
    <text evidence="11">Catalyzes the ATP-dependent conversion of 7-carboxy-7-deazaguanine (CDG) to 7-cyano-7-deazaguanine (preQ(0)).</text>
</comment>
<dbReference type="RefSeq" id="WP_020922354.1">
    <property type="nucleotide sequence ID" value="NZ_CP020906.1"/>
</dbReference>
<feature type="binding site" evidence="11">
    <location>
        <begin position="7"/>
        <end position="17"/>
    </location>
    <ligand>
        <name>ATP</name>
        <dbReference type="ChEBI" id="CHEBI:30616"/>
    </ligand>
</feature>
<keyword evidence="7 11" id="KW-0067">ATP-binding</keyword>
<evidence type="ECO:0000256" key="10">
    <source>
        <dbReference type="ARBA" id="ARBA00047890"/>
    </source>
</evidence>
<evidence type="ECO:0000256" key="4">
    <source>
        <dbReference type="ARBA" id="ARBA00022741"/>
    </source>
</evidence>
<organism evidence="12 13">
    <name type="scientific">Rhizobium etli</name>
    <dbReference type="NCBI Taxonomy" id="29449"/>
    <lineage>
        <taxon>Bacteria</taxon>
        <taxon>Pseudomonadati</taxon>
        <taxon>Pseudomonadota</taxon>
        <taxon>Alphaproteobacteria</taxon>
        <taxon>Hyphomicrobiales</taxon>
        <taxon>Rhizobiaceae</taxon>
        <taxon>Rhizobium/Agrobacterium group</taxon>
        <taxon>Rhizobium</taxon>
    </lineage>
</organism>
<keyword evidence="4 11" id="KW-0547">Nucleotide-binding</keyword>
<feature type="binding site" evidence="11">
    <location>
        <position position="193"/>
    </location>
    <ligand>
        <name>Zn(2+)</name>
        <dbReference type="ChEBI" id="CHEBI:29105"/>
    </ligand>
</feature>
<name>A0AAN1ELE3_RHIET</name>
<dbReference type="EC" id="6.3.4.20" evidence="9 11"/>
<dbReference type="SUPFAM" id="SSF52402">
    <property type="entry name" value="Adenine nucleotide alpha hydrolases-like"/>
    <property type="match status" value="1"/>
</dbReference>
<evidence type="ECO:0000256" key="5">
    <source>
        <dbReference type="ARBA" id="ARBA00022785"/>
    </source>
</evidence>
<dbReference type="GO" id="GO:0016879">
    <property type="term" value="F:ligase activity, forming carbon-nitrogen bonds"/>
    <property type="evidence" value="ECO:0007669"/>
    <property type="project" value="UniProtKB-UniRule"/>
</dbReference>
<accession>A0AAN1ELE3</accession>
<comment type="catalytic activity">
    <reaction evidence="10 11">
        <text>7-carboxy-7-carbaguanine + NH4(+) + 2 ATP = 7-cyano-7-carbaguanine + 2 AMP + 2 diphosphate + 2 H(+)</text>
        <dbReference type="Rhea" id="RHEA:27982"/>
        <dbReference type="ChEBI" id="CHEBI:15378"/>
        <dbReference type="ChEBI" id="CHEBI:28938"/>
        <dbReference type="ChEBI" id="CHEBI:30616"/>
        <dbReference type="ChEBI" id="CHEBI:33019"/>
        <dbReference type="ChEBI" id="CHEBI:45075"/>
        <dbReference type="ChEBI" id="CHEBI:61036"/>
        <dbReference type="ChEBI" id="CHEBI:456215"/>
        <dbReference type="EC" id="6.3.4.20"/>
    </reaction>
</comment>
<keyword evidence="5 11" id="KW-0671">Queuosine biosynthesis</keyword>
<dbReference type="GO" id="GO:0008270">
    <property type="term" value="F:zinc ion binding"/>
    <property type="evidence" value="ECO:0007669"/>
    <property type="project" value="UniProtKB-UniRule"/>
</dbReference>
<comment type="similarity">
    <text evidence="8 11">Belongs to the QueC family.</text>
</comment>
<evidence type="ECO:0000256" key="6">
    <source>
        <dbReference type="ARBA" id="ARBA00022833"/>
    </source>
</evidence>